<feature type="compositionally biased region" description="Acidic residues" evidence="1">
    <location>
        <begin position="182"/>
        <end position="195"/>
    </location>
</feature>
<comment type="caution">
    <text evidence="2">The sequence shown here is derived from an EMBL/GenBank/DDBJ whole genome shotgun (WGS) entry which is preliminary data.</text>
</comment>
<organism evidence="2 3">
    <name type="scientific">Mycena alexandri</name>
    <dbReference type="NCBI Taxonomy" id="1745969"/>
    <lineage>
        <taxon>Eukaryota</taxon>
        <taxon>Fungi</taxon>
        <taxon>Dikarya</taxon>
        <taxon>Basidiomycota</taxon>
        <taxon>Agaricomycotina</taxon>
        <taxon>Agaricomycetes</taxon>
        <taxon>Agaricomycetidae</taxon>
        <taxon>Agaricales</taxon>
        <taxon>Marasmiineae</taxon>
        <taxon>Mycenaceae</taxon>
        <taxon>Mycena</taxon>
    </lineage>
</organism>
<feature type="compositionally biased region" description="Basic and acidic residues" evidence="1">
    <location>
        <begin position="204"/>
        <end position="224"/>
    </location>
</feature>
<name>A0AAD6WMX9_9AGAR</name>
<dbReference type="Proteomes" id="UP001218188">
    <property type="component" value="Unassembled WGS sequence"/>
</dbReference>
<feature type="region of interest" description="Disordered" evidence="1">
    <location>
        <begin position="139"/>
        <end position="363"/>
    </location>
</feature>
<gene>
    <name evidence="2" type="ORF">C8F04DRAFT_1200846</name>
</gene>
<feature type="compositionally biased region" description="Low complexity" evidence="1">
    <location>
        <begin position="321"/>
        <end position="340"/>
    </location>
</feature>
<proteinExistence type="predicted"/>
<feature type="compositionally biased region" description="Basic and acidic residues" evidence="1">
    <location>
        <begin position="139"/>
        <end position="150"/>
    </location>
</feature>
<sequence length="363" mass="40461">MGFGLFSRGHIHDKTIPTQIELMGALDFCQEVIGIPAQDLALKFELWCVARDKGLTGVDTLGSMRKEVNRAIGEGLVTTTGKKKIRMNYVQAGHSTAGVTSPSDVNDVESMRTLRDALQSGECYWHKMTSNEKERAKEQYEDMVWSDKKTTCKPSKKSKSKADGPIGTRSKATGAKKRRVWEEEEDTEDEGEEDDDRAKKQKKKSTEGRSGRSGKQSKEKEKSGRGRKRKVREEDEEEEDRSKKQKKKSMEGGSGKQSKEKLGQGKKRKVREEDEKDEEEERPRKKTKKTLLVLAAMAKKPSGSGGKPKPKPKPMAKVKSRGSGQSSGKSGSKAKVLSKVPPGIHVAVEKDVMDEEEDDDEDM</sequence>
<evidence type="ECO:0000313" key="2">
    <source>
        <dbReference type="EMBL" id="KAJ7017196.1"/>
    </source>
</evidence>
<evidence type="ECO:0000313" key="3">
    <source>
        <dbReference type="Proteomes" id="UP001218188"/>
    </source>
</evidence>
<evidence type="ECO:0000256" key="1">
    <source>
        <dbReference type="SAM" id="MobiDB-lite"/>
    </source>
</evidence>
<keyword evidence="3" id="KW-1185">Reference proteome</keyword>
<dbReference type="AlphaFoldDB" id="A0AAD6WMX9"/>
<reference evidence="2" key="1">
    <citation type="submission" date="2023-03" db="EMBL/GenBank/DDBJ databases">
        <title>Massive genome expansion in bonnet fungi (Mycena s.s.) driven by repeated elements and novel gene families across ecological guilds.</title>
        <authorList>
            <consortium name="Lawrence Berkeley National Laboratory"/>
            <person name="Harder C.B."/>
            <person name="Miyauchi S."/>
            <person name="Viragh M."/>
            <person name="Kuo A."/>
            <person name="Thoen E."/>
            <person name="Andreopoulos B."/>
            <person name="Lu D."/>
            <person name="Skrede I."/>
            <person name="Drula E."/>
            <person name="Henrissat B."/>
            <person name="Morin E."/>
            <person name="Kohler A."/>
            <person name="Barry K."/>
            <person name="LaButti K."/>
            <person name="Morin E."/>
            <person name="Salamov A."/>
            <person name="Lipzen A."/>
            <person name="Mereny Z."/>
            <person name="Hegedus B."/>
            <person name="Baldrian P."/>
            <person name="Stursova M."/>
            <person name="Weitz H."/>
            <person name="Taylor A."/>
            <person name="Grigoriev I.V."/>
            <person name="Nagy L.G."/>
            <person name="Martin F."/>
            <person name="Kauserud H."/>
        </authorList>
    </citation>
    <scope>NUCLEOTIDE SEQUENCE</scope>
    <source>
        <strain evidence="2">CBHHK200</strain>
    </source>
</reference>
<accession>A0AAD6WMX9</accession>
<feature type="compositionally biased region" description="Basic residues" evidence="1">
    <location>
        <begin position="308"/>
        <end position="320"/>
    </location>
</feature>
<feature type="compositionally biased region" description="Acidic residues" evidence="1">
    <location>
        <begin position="352"/>
        <end position="363"/>
    </location>
</feature>
<protein>
    <submittedName>
        <fullName evidence="2">Uncharacterized protein</fullName>
    </submittedName>
</protein>
<dbReference type="EMBL" id="JARJCM010000425">
    <property type="protein sequence ID" value="KAJ7017196.1"/>
    <property type="molecule type" value="Genomic_DNA"/>
</dbReference>